<evidence type="ECO:0000256" key="5">
    <source>
        <dbReference type="ARBA" id="ARBA00023136"/>
    </source>
</evidence>
<evidence type="ECO:0000313" key="9">
    <source>
        <dbReference type="Proteomes" id="UP000036503"/>
    </source>
</evidence>
<feature type="transmembrane region" description="Helical" evidence="6">
    <location>
        <begin position="20"/>
        <end position="42"/>
    </location>
</feature>
<accession>A0A0J6ZKK4</accession>
<feature type="transmembrane region" description="Helical" evidence="6">
    <location>
        <begin position="440"/>
        <end position="458"/>
    </location>
</feature>
<feature type="transmembrane region" description="Helical" evidence="6">
    <location>
        <begin position="205"/>
        <end position="224"/>
    </location>
</feature>
<dbReference type="PANTHER" id="PTHR42718">
    <property type="entry name" value="MAJOR FACILITATOR SUPERFAMILY MULTIDRUG TRANSPORTER MFSC"/>
    <property type="match status" value="1"/>
</dbReference>
<dbReference type="Gene3D" id="1.20.1720.10">
    <property type="entry name" value="Multidrug resistance protein D"/>
    <property type="match status" value="1"/>
</dbReference>
<evidence type="ECO:0000256" key="2">
    <source>
        <dbReference type="ARBA" id="ARBA00022448"/>
    </source>
</evidence>
<dbReference type="InParanoid" id="A0A0J6ZKK4"/>
<dbReference type="PROSITE" id="PS50850">
    <property type="entry name" value="MFS"/>
    <property type="match status" value="1"/>
</dbReference>
<dbReference type="EMBL" id="LEKT01000069">
    <property type="protein sequence ID" value="KMO85361.1"/>
    <property type="molecule type" value="Genomic_DNA"/>
</dbReference>
<keyword evidence="9" id="KW-1185">Reference proteome</keyword>
<evidence type="ECO:0000256" key="4">
    <source>
        <dbReference type="ARBA" id="ARBA00022989"/>
    </source>
</evidence>
<keyword evidence="4 6" id="KW-1133">Transmembrane helix</keyword>
<feature type="transmembrane region" description="Helical" evidence="6">
    <location>
        <begin position="146"/>
        <end position="168"/>
    </location>
</feature>
<name>A0A0J6ZKK4_9FIRM</name>
<dbReference type="STRING" id="39029.BSR42_06635"/>
<feature type="transmembrane region" description="Helical" evidence="6">
    <location>
        <begin position="85"/>
        <end position="104"/>
    </location>
</feature>
<dbReference type="PRINTS" id="PR01036">
    <property type="entry name" value="TCRTETB"/>
</dbReference>
<keyword evidence="2" id="KW-0813">Transport</keyword>
<feature type="domain" description="Major facilitator superfamily (MFS) profile" evidence="7">
    <location>
        <begin position="19"/>
        <end position="462"/>
    </location>
</feature>
<dbReference type="GO" id="GO:0005886">
    <property type="term" value="C:plasma membrane"/>
    <property type="evidence" value="ECO:0007669"/>
    <property type="project" value="UniProtKB-SubCell"/>
</dbReference>
<keyword evidence="3 6" id="KW-0812">Transmembrane</keyword>
<evidence type="ECO:0000256" key="1">
    <source>
        <dbReference type="ARBA" id="ARBA00004651"/>
    </source>
</evidence>
<feature type="transmembrane region" description="Helical" evidence="6">
    <location>
        <begin position="110"/>
        <end position="134"/>
    </location>
</feature>
<feature type="transmembrane region" description="Helical" evidence="6">
    <location>
        <begin position="400"/>
        <end position="420"/>
    </location>
</feature>
<dbReference type="CDD" id="cd17321">
    <property type="entry name" value="MFS_MMR_MDR_like"/>
    <property type="match status" value="1"/>
</dbReference>
<feature type="transmembrane region" description="Helical" evidence="6">
    <location>
        <begin position="359"/>
        <end position="379"/>
    </location>
</feature>
<evidence type="ECO:0000313" key="8">
    <source>
        <dbReference type="EMBL" id="KMO85361.1"/>
    </source>
</evidence>
<comment type="subcellular location">
    <subcellularLocation>
        <location evidence="1">Cell membrane</location>
        <topology evidence="1">Multi-pass membrane protein</topology>
    </subcellularLocation>
</comment>
<dbReference type="PANTHER" id="PTHR42718:SF9">
    <property type="entry name" value="MAJOR FACILITATOR SUPERFAMILY MULTIDRUG TRANSPORTER MFSC"/>
    <property type="match status" value="1"/>
</dbReference>
<dbReference type="InterPro" id="IPR036259">
    <property type="entry name" value="MFS_trans_sf"/>
</dbReference>
<dbReference type="Pfam" id="PF07690">
    <property type="entry name" value="MFS_1"/>
    <property type="match status" value="2"/>
</dbReference>
<organism evidence="8 9">
    <name type="scientific">Megasphaera cerevisiae DSM 20462</name>
    <dbReference type="NCBI Taxonomy" id="1122219"/>
    <lineage>
        <taxon>Bacteria</taxon>
        <taxon>Bacillati</taxon>
        <taxon>Bacillota</taxon>
        <taxon>Negativicutes</taxon>
        <taxon>Veillonellales</taxon>
        <taxon>Veillonellaceae</taxon>
        <taxon>Megasphaera</taxon>
    </lineage>
</organism>
<reference evidence="8 9" key="1">
    <citation type="submission" date="2015-06" db="EMBL/GenBank/DDBJ databases">
        <title>Draft genome sequence of beer spoilage bacterium Megasphaera cerevisiae type strain 20462.</title>
        <authorList>
            <person name="Kutumbaka K."/>
            <person name="Pasmowitz J."/>
            <person name="Mategko J."/>
            <person name="Reyes D."/>
            <person name="Friedrich A."/>
            <person name="Han S."/>
            <person name="Martens-Habbena W."/>
            <person name="Neal-McKinney J."/>
            <person name="Janagama H.K."/>
            <person name="Nadala C."/>
            <person name="Samadpour M."/>
        </authorList>
    </citation>
    <scope>NUCLEOTIDE SEQUENCE [LARGE SCALE GENOMIC DNA]</scope>
    <source>
        <strain evidence="8 9">DSM 20462</strain>
    </source>
</reference>
<feature type="transmembrane region" description="Helical" evidence="6">
    <location>
        <begin position="306"/>
        <end position="323"/>
    </location>
</feature>
<feature type="transmembrane region" description="Helical" evidence="6">
    <location>
        <begin position="269"/>
        <end position="294"/>
    </location>
</feature>
<feature type="transmembrane region" description="Helical" evidence="6">
    <location>
        <begin position="230"/>
        <end position="249"/>
    </location>
</feature>
<sequence length="462" mass="50240">MLSEESVIVLNHISYENRILTIVMIVSFVNPFTGSALTLALPDIGTAYGAMESQLSWVLEIYLISSTIFIMPLGKLADTWGKKKVFLLGSIIFMFSSLAVFAVSSMQGLFLLRFFQGIGSASIFATSLAIIALVYPAEKRGKAMGLTIAAVYSGLSLGPVIGGLLNYYYQWQSIFYFIAFFGAVAVLLTLLIMKEEWISNPEGHMDYWGAVLYAAALVLMMFGLSEILNLFYAPYVLAFGAVLFCLFLYREWHQSDPLLPVRIFTQNRIFSCSNFAAMLNYSATFAIGFLLSFYLQRILGLTSRDAGLIMLVQPVLMALLSPVTGSLSDRIQASVLASSGMGLIAVGLAVLAYDVPAESILVIIGCLFIIGIGFALFTAPNNNAIMSSVPQEYYGMASSVVGTVRLIGQVLSVAIVTLILSRTGSAAADPAEVLMNNIQFAFIVFTVLCLIGIFPSMVRIRK</sequence>
<proteinExistence type="predicted"/>
<feature type="transmembrane region" description="Helical" evidence="6">
    <location>
        <begin position="174"/>
        <end position="193"/>
    </location>
</feature>
<evidence type="ECO:0000259" key="7">
    <source>
        <dbReference type="PROSITE" id="PS50850"/>
    </source>
</evidence>
<evidence type="ECO:0000256" key="6">
    <source>
        <dbReference type="SAM" id="Phobius"/>
    </source>
</evidence>
<dbReference type="InterPro" id="IPR020846">
    <property type="entry name" value="MFS_dom"/>
</dbReference>
<evidence type="ECO:0000256" key="3">
    <source>
        <dbReference type="ARBA" id="ARBA00022692"/>
    </source>
</evidence>
<dbReference type="SUPFAM" id="SSF103473">
    <property type="entry name" value="MFS general substrate transporter"/>
    <property type="match status" value="1"/>
</dbReference>
<gene>
    <name evidence="8" type="ORF">AB840_13945</name>
</gene>
<keyword evidence="5 6" id="KW-0472">Membrane</keyword>
<feature type="transmembrane region" description="Helical" evidence="6">
    <location>
        <begin position="335"/>
        <end position="353"/>
    </location>
</feature>
<dbReference type="Proteomes" id="UP000036503">
    <property type="component" value="Unassembled WGS sequence"/>
</dbReference>
<dbReference type="InterPro" id="IPR011701">
    <property type="entry name" value="MFS"/>
</dbReference>
<dbReference type="FunCoup" id="A0A0J6ZKK4">
    <property type="interactions" value="329"/>
</dbReference>
<protein>
    <submittedName>
        <fullName evidence="8">Major facilitator family protein</fullName>
    </submittedName>
</protein>
<dbReference type="PATRIC" id="fig|1122219.3.peg.3017"/>
<dbReference type="GO" id="GO:0022857">
    <property type="term" value="F:transmembrane transporter activity"/>
    <property type="evidence" value="ECO:0007669"/>
    <property type="project" value="InterPro"/>
</dbReference>
<feature type="transmembrane region" description="Helical" evidence="6">
    <location>
        <begin position="54"/>
        <end position="73"/>
    </location>
</feature>
<comment type="caution">
    <text evidence="8">The sequence shown here is derived from an EMBL/GenBank/DDBJ whole genome shotgun (WGS) entry which is preliminary data.</text>
</comment>
<dbReference type="AlphaFoldDB" id="A0A0J6ZKK4"/>
<dbReference type="Gene3D" id="1.20.1250.20">
    <property type="entry name" value="MFS general substrate transporter like domains"/>
    <property type="match status" value="1"/>
</dbReference>